<dbReference type="InterPro" id="IPR001878">
    <property type="entry name" value="Znf_CCHC"/>
</dbReference>
<evidence type="ECO:0000259" key="3">
    <source>
        <dbReference type="PROSITE" id="PS50158"/>
    </source>
</evidence>
<feature type="domain" description="CCHC-type" evidence="3">
    <location>
        <begin position="30"/>
        <end position="46"/>
    </location>
</feature>
<dbReference type="CDD" id="cd00303">
    <property type="entry name" value="retropepsin_like"/>
    <property type="match status" value="1"/>
</dbReference>
<evidence type="ECO:0000256" key="2">
    <source>
        <dbReference type="SAM" id="MobiDB-lite"/>
    </source>
</evidence>
<dbReference type="SUPFAM" id="SSF50630">
    <property type="entry name" value="Acid proteases"/>
    <property type="match status" value="1"/>
</dbReference>
<feature type="compositionally biased region" description="Polar residues" evidence="2">
    <location>
        <begin position="1"/>
        <end position="17"/>
    </location>
</feature>
<dbReference type="Pfam" id="PF00098">
    <property type="entry name" value="zf-CCHC"/>
    <property type="match status" value="1"/>
</dbReference>
<dbReference type="SUPFAM" id="SSF57756">
    <property type="entry name" value="Retrovirus zinc finger-like domains"/>
    <property type="match status" value="1"/>
</dbReference>
<dbReference type="HOGENOM" id="CLU_116463_0_0_1"/>
<dbReference type="SMART" id="SM00343">
    <property type="entry name" value="ZnF_C2HC"/>
    <property type="match status" value="1"/>
</dbReference>
<dbReference type="OMA" id="ACPNANR"/>
<dbReference type="PANTHER" id="PTHR35046">
    <property type="entry name" value="ZINC KNUCKLE (CCHC-TYPE) FAMILY PROTEIN"/>
    <property type="match status" value="1"/>
</dbReference>
<accession>A0A0D3DIN5</accession>
<dbReference type="Gene3D" id="2.40.70.10">
    <property type="entry name" value="Acid Proteases"/>
    <property type="match status" value="1"/>
</dbReference>
<protein>
    <recommendedName>
        <fullName evidence="3">CCHC-type domain-containing protein</fullName>
    </recommendedName>
</protein>
<proteinExistence type="predicted"/>
<feature type="region of interest" description="Disordered" evidence="2">
    <location>
        <begin position="1"/>
        <end position="22"/>
    </location>
</feature>
<dbReference type="GO" id="GO:0003676">
    <property type="term" value="F:nucleic acid binding"/>
    <property type="evidence" value="ECO:0007669"/>
    <property type="project" value="InterPro"/>
</dbReference>
<dbReference type="Pfam" id="PF13650">
    <property type="entry name" value="Asp_protease_2"/>
    <property type="match status" value="1"/>
</dbReference>
<keyword evidence="1" id="KW-0862">Zinc</keyword>
<dbReference type="AlphaFoldDB" id="A0A0D3DIN5"/>
<keyword evidence="1" id="KW-0863">Zinc-finger</keyword>
<dbReference type="Gramene" id="Bo8g001430.1">
    <property type="protein sequence ID" value="Bo8g001430.1"/>
    <property type="gene ID" value="Bo8g001430"/>
</dbReference>
<sequence>MADASKAQTGTRPPQQTEELRRSNRPNVLRCYTCGETGHRQTACPNANRRGLLADDVKWDDDGTDDQEPLIEKIVDDHNDGDQGTLLMLRRVCLAPMRDDDQPWLRTNIFTSTCTVKGKICRFVIDSGSCRNVISEEAVTKLGLRRSDHLAPYKVVWLKEGSTIRVTHRVLVSLSIGAHYKDKIYCDVVPMDFLLREPPDSLAP</sequence>
<keyword evidence="1" id="KW-0479">Metal-binding</keyword>
<evidence type="ECO:0000256" key="1">
    <source>
        <dbReference type="PROSITE-ProRule" id="PRU00047"/>
    </source>
</evidence>
<dbReference type="Proteomes" id="UP000032141">
    <property type="component" value="Chromosome C8"/>
</dbReference>
<name>A0A0D3DIN5_BRAOL</name>
<dbReference type="GO" id="GO:0008270">
    <property type="term" value="F:zinc ion binding"/>
    <property type="evidence" value="ECO:0007669"/>
    <property type="project" value="UniProtKB-KW"/>
</dbReference>
<dbReference type="InterPro" id="IPR036875">
    <property type="entry name" value="Znf_CCHC_sf"/>
</dbReference>
<dbReference type="EnsemblPlants" id="Bo8g001430.1">
    <property type="protein sequence ID" value="Bo8g001430.1"/>
    <property type="gene ID" value="Bo8g001430"/>
</dbReference>
<evidence type="ECO:0000313" key="5">
    <source>
        <dbReference type="Proteomes" id="UP000032141"/>
    </source>
</evidence>
<evidence type="ECO:0000313" key="4">
    <source>
        <dbReference type="EnsemblPlants" id="Bo8g001430.1"/>
    </source>
</evidence>
<dbReference type="Gene3D" id="4.10.60.10">
    <property type="entry name" value="Zinc finger, CCHC-type"/>
    <property type="match status" value="1"/>
</dbReference>
<dbReference type="PROSITE" id="PS50158">
    <property type="entry name" value="ZF_CCHC"/>
    <property type="match status" value="1"/>
</dbReference>
<keyword evidence="5" id="KW-1185">Reference proteome</keyword>
<organism evidence="4 5">
    <name type="scientific">Brassica oleracea var. oleracea</name>
    <dbReference type="NCBI Taxonomy" id="109376"/>
    <lineage>
        <taxon>Eukaryota</taxon>
        <taxon>Viridiplantae</taxon>
        <taxon>Streptophyta</taxon>
        <taxon>Embryophyta</taxon>
        <taxon>Tracheophyta</taxon>
        <taxon>Spermatophyta</taxon>
        <taxon>Magnoliopsida</taxon>
        <taxon>eudicotyledons</taxon>
        <taxon>Gunneridae</taxon>
        <taxon>Pentapetalae</taxon>
        <taxon>rosids</taxon>
        <taxon>malvids</taxon>
        <taxon>Brassicales</taxon>
        <taxon>Brassicaceae</taxon>
        <taxon>Brassiceae</taxon>
        <taxon>Brassica</taxon>
    </lineage>
</organism>
<dbReference type="eggNOG" id="KOG0017">
    <property type="taxonomic scope" value="Eukaryota"/>
</dbReference>
<dbReference type="InterPro" id="IPR021109">
    <property type="entry name" value="Peptidase_aspartic_dom_sf"/>
</dbReference>
<reference evidence="4" key="2">
    <citation type="submission" date="2015-03" db="UniProtKB">
        <authorList>
            <consortium name="EnsemblPlants"/>
        </authorList>
    </citation>
    <scope>IDENTIFICATION</scope>
</reference>
<reference evidence="4 5" key="1">
    <citation type="journal article" date="2014" name="Genome Biol.">
        <title>Transcriptome and methylome profiling reveals relics of genome dominance in the mesopolyploid Brassica oleracea.</title>
        <authorList>
            <person name="Parkin I.A."/>
            <person name="Koh C."/>
            <person name="Tang H."/>
            <person name="Robinson S.J."/>
            <person name="Kagale S."/>
            <person name="Clarke W.E."/>
            <person name="Town C.D."/>
            <person name="Nixon J."/>
            <person name="Krishnakumar V."/>
            <person name="Bidwell S.L."/>
            <person name="Denoeud F."/>
            <person name="Belcram H."/>
            <person name="Links M.G."/>
            <person name="Just J."/>
            <person name="Clarke C."/>
            <person name="Bender T."/>
            <person name="Huebert T."/>
            <person name="Mason A.S."/>
            <person name="Pires J.C."/>
            <person name="Barker G."/>
            <person name="Moore J."/>
            <person name="Walley P.G."/>
            <person name="Manoli S."/>
            <person name="Batley J."/>
            <person name="Edwards D."/>
            <person name="Nelson M.N."/>
            <person name="Wang X."/>
            <person name="Paterson A.H."/>
            <person name="King G."/>
            <person name="Bancroft I."/>
            <person name="Chalhoub B."/>
            <person name="Sharpe A.G."/>
        </authorList>
    </citation>
    <scope>NUCLEOTIDE SEQUENCE</scope>
    <source>
        <strain evidence="4 5">cv. TO1000</strain>
    </source>
</reference>
<dbReference type="PANTHER" id="PTHR35046:SF18">
    <property type="entry name" value="RNA-DIRECTED DNA POLYMERASE"/>
    <property type="match status" value="1"/>
</dbReference>
<dbReference type="STRING" id="109376.A0A0D3DIN5"/>